<evidence type="ECO:0000256" key="1">
    <source>
        <dbReference type="SAM" id="MobiDB-lite"/>
    </source>
</evidence>
<reference evidence="4" key="1">
    <citation type="submission" date="2016-05" db="EMBL/GenBank/DDBJ databases">
        <authorList>
            <person name="Naeem Raeece"/>
        </authorList>
    </citation>
    <scope>NUCLEOTIDE SEQUENCE [LARGE SCALE GENOMIC DNA]</scope>
</reference>
<dbReference type="EMBL" id="FLQW01006807">
    <property type="protein sequence ID" value="SBT01065.1"/>
    <property type="molecule type" value="Genomic_DNA"/>
</dbReference>
<protein>
    <recommendedName>
        <fullName evidence="2">Plasmodium RESA N-terminal domain-containing protein</fullName>
    </recommendedName>
</protein>
<dbReference type="InterPro" id="IPR044885">
    <property type="entry name" value="PRESA_N_sf"/>
</dbReference>
<sequence length="181" mass="22206">LYDWQNFEELTEEEFNKRIINLRGYIDHNEMFVLWNYVYNKGKKKYLNLKEELWKICEKLLMQYDISEDYIMREWKKLNTYLKDELMKKQRDDFMELKMFIDSNDNLRWEYVAFIIDKNQSWDVIKHMTKDKLQNKLVESFEKYADQAQEREIEKTPKTGARSGSANNNNDEREILVSNVL</sequence>
<evidence type="ECO:0000259" key="2">
    <source>
        <dbReference type="Pfam" id="PF09687"/>
    </source>
</evidence>
<dbReference type="Proteomes" id="UP000078597">
    <property type="component" value="Unassembled WGS sequence"/>
</dbReference>
<evidence type="ECO:0000313" key="4">
    <source>
        <dbReference type="Proteomes" id="UP000078597"/>
    </source>
</evidence>
<dbReference type="VEuPathDB" id="PlasmoDB:PmUG01_10049500"/>
<dbReference type="PANTHER" id="PTHR36193:SF23">
    <property type="entry name" value="PHISTB DOMAIN-CONTAINING RESA-LIKE PROTEIN 1"/>
    <property type="match status" value="1"/>
</dbReference>
<evidence type="ECO:0000313" key="3">
    <source>
        <dbReference type="EMBL" id="SBT01065.1"/>
    </source>
</evidence>
<dbReference type="Pfam" id="PF09687">
    <property type="entry name" value="PRESAN"/>
    <property type="match status" value="1"/>
</dbReference>
<dbReference type="InterPro" id="IPR006526">
    <property type="entry name" value="Export_prot_PHISTa/b/c"/>
</dbReference>
<feature type="region of interest" description="Disordered" evidence="1">
    <location>
        <begin position="150"/>
        <end position="181"/>
    </location>
</feature>
<feature type="domain" description="Plasmodium RESA N-terminal" evidence="2">
    <location>
        <begin position="9"/>
        <end position="132"/>
    </location>
</feature>
<dbReference type="InterPro" id="IPR019111">
    <property type="entry name" value="PRESA_N"/>
</dbReference>
<dbReference type="Gene3D" id="6.10.280.180">
    <property type="entry name" value="Plasmodium RESA, N-terminal helical domain"/>
    <property type="match status" value="1"/>
</dbReference>
<proteinExistence type="predicted"/>
<dbReference type="PANTHER" id="PTHR36193">
    <property type="entry name" value="PHISTB DOMAIN-CONTAINING RESA-LIKE PROTEIN 1"/>
    <property type="match status" value="1"/>
</dbReference>
<organism evidence="3 4">
    <name type="scientific">Plasmodium malariae</name>
    <dbReference type="NCBI Taxonomy" id="5858"/>
    <lineage>
        <taxon>Eukaryota</taxon>
        <taxon>Sar</taxon>
        <taxon>Alveolata</taxon>
        <taxon>Apicomplexa</taxon>
        <taxon>Aconoidasida</taxon>
        <taxon>Haemosporida</taxon>
        <taxon>Plasmodiidae</taxon>
        <taxon>Plasmodium</taxon>
        <taxon>Plasmodium (Plasmodium)</taxon>
    </lineage>
</organism>
<accession>A0A1A8X9X8</accession>
<gene>
    <name evidence="3" type="ORF">PMALA_079600</name>
</gene>
<name>A0A1A8X9X8_PLAMA</name>
<feature type="non-terminal residue" evidence="3">
    <location>
        <position position="1"/>
    </location>
</feature>
<dbReference type="AlphaFoldDB" id="A0A1A8X9X8"/>
<dbReference type="NCBIfam" id="TIGR01639">
    <property type="entry name" value="P_fal_TIGR01639"/>
    <property type="match status" value="1"/>
</dbReference>